<organism evidence="4 5">
    <name type="scientific">Cryptosporidium xiaoi</name>
    <dbReference type="NCBI Taxonomy" id="659607"/>
    <lineage>
        <taxon>Eukaryota</taxon>
        <taxon>Sar</taxon>
        <taxon>Alveolata</taxon>
        <taxon>Apicomplexa</taxon>
        <taxon>Conoidasida</taxon>
        <taxon>Coccidia</taxon>
        <taxon>Eucoccidiorida</taxon>
        <taxon>Eimeriorina</taxon>
        <taxon>Cryptosporidiidae</taxon>
        <taxon>Cryptosporidium</taxon>
    </lineage>
</organism>
<evidence type="ECO:0000313" key="4">
    <source>
        <dbReference type="EMBL" id="KAK6589852.1"/>
    </source>
</evidence>
<keyword evidence="1" id="KW-0175">Coiled coil</keyword>
<feature type="compositionally biased region" description="Basic and acidic residues" evidence="2">
    <location>
        <begin position="685"/>
        <end position="696"/>
    </location>
</feature>
<feature type="compositionally biased region" description="Basic and acidic residues" evidence="2">
    <location>
        <begin position="502"/>
        <end position="512"/>
    </location>
</feature>
<feature type="compositionally biased region" description="Polar residues" evidence="2">
    <location>
        <begin position="697"/>
        <end position="709"/>
    </location>
</feature>
<evidence type="ECO:0000256" key="2">
    <source>
        <dbReference type="SAM" id="MobiDB-lite"/>
    </source>
</evidence>
<comment type="caution">
    <text evidence="4">The sequence shown here is derived from an EMBL/GenBank/DDBJ whole genome shotgun (WGS) entry which is preliminary data.</text>
</comment>
<keyword evidence="3" id="KW-0812">Transmembrane</keyword>
<gene>
    <name evidence="4" type="ORF">RS030_192907</name>
</gene>
<feature type="coiled-coil region" evidence="1">
    <location>
        <begin position="354"/>
        <end position="381"/>
    </location>
</feature>
<reference evidence="4 5" key="1">
    <citation type="submission" date="2023-10" db="EMBL/GenBank/DDBJ databases">
        <title>Comparative genomics analysis reveals potential genetic determinants of host preference in Cryptosporidium xiaoi.</title>
        <authorList>
            <person name="Xiao L."/>
            <person name="Li J."/>
        </authorList>
    </citation>
    <scope>NUCLEOTIDE SEQUENCE [LARGE SCALE GENOMIC DNA]</scope>
    <source>
        <strain evidence="4 5">52996</strain>
    </source>
</reference>
<accession>A0AAV9XYV8</accession>
<protein>
    <submittedName>
        <fullName evidence="4">Uncharacterized protein</fullName>
    </submittedName>
</protein>
<feature type="compositionally biased region" description="Low complexity" evidence="2">
    <location>
        <begin position="654"/>
        <end position="669"/>
    </location>
</feature>
<evidence type="ECO:0000256" key="1">
    <source>
        <dbReference type="SAM" id="Coils"/>
    </source>
</evidence>
<dbReference type="Proteomes" id="UP001311799">
    <property type="component" value="Unassembled WGS sequence"/>
</dbReference>
<feature type="transmembrane region" description="Helical" evidence="3">
    <location>
        <begin position="15"/>
        <end position="32"/>
    </location>
</feature>
<keyword evidence="3" id="KW-0472">Membrane</keyword>
<dbReference type="EMBL" id="JAWDEY010000010">
    <property type="protein sequence ID" value="KAK6589852.1"/>
    <property type="molecule type" value="Genomic_DNA"/>
</dbReference>
<feature type="compositionally biased region" description="Basic residues" evidence="2">
    <location>
        <begin position="479"/>
        <end position="489"/>
    </location>
</feature>
<feature type="compositionally biased region" description="Polar residues" evidence="2">
    <location>
        <begin position="674"/>
        <end position="684"/>
    </location>
</feature>
<proteinExistence type="predicted"/>
<evidence type="ECO:0000256" key="3">
    <source>
        <dbReference type="SAM" id="Phobius"/>
    </source>
</evidence>
<feature type="region of interest" description="Disordered" evidence="2">
    <location>
        <begin position="642"/>
        <end position="717"/>
    </location>
</feature>
<sequence>MFIWGSYSLVERFSLFYFLATLIILVLDVEFLKNGCNLCKTSVFLGNNSVLLYPISLAEVNVNRMSVLNTYKKGLLERSKKISRMKKSLSKLISQTRTKSERDFKSSNRYSSLLMNKVTRVKTDGGIVEAVLNLMKEQVKLVELLLEVVIMFWDPVFNYGIDISSQSKIDHSFLDMLGLGDKGLWDTDNYGGKVSKAIDTGLGSSDSLFKILGSIEMYRYLMTYNYLLIIGLIYRKGKNFERNIRSKLRLFHNVREGLISSRDSLSLLLDSDLPGEISFPHPKPSPSYLDVGANCDLKTYNEIREEINFFRRVQDESKIFSDEIKSSECTHHDFRGCNSCEIKKTSILIIEWSMNDIQMDIERLEKDLKLCFENIRKSNKDFCFDKDGKAICYEDNSEGRSADFIQRATGSSSSIGVNDLDMRPDSSVEKHISVASPFVSDYDSSLEFERVESVPSSKKKSLVRMRNKRYTKRSVVSKLVRRTSKRRSQRYTNKTGCKGRRRGDSDECDHPHGSASHTSVVSDSECDSSSVISDTFDTETSIYDSELSTSTESEVLTEALGKSDKGLSSVEKIDKCRSDDCKSLVEVETEKTFKDKSGEVATLCGSDLVDSSLSSIGGNESHLHLVSQPTTSIQISPDEAEDDLLSTRGNDGYNTGSSDSTSSANNTDDITGASVGSSSYSTAKCSDEDSTEHGTHIDSNGTGSTTSPKRSQRRLRR</sequence>
<keyword evidence="3" id="KW-1133">Transmembrane helix</keyword>
<evidence type="ECO:0000313" key="5">
    <source>
        <dbReference type="Proteomes" id="UP001311799"/>
    </source>
</evidence>
<keyword evidence="5" id="KW-1185">Reference proteome</keyword>
<feature type="region of interest" description="Disordered" evidence="2">
    <location>
        <begin position="474"/>
        <end position="527"/>
    </location>
</feature>
<name>A0AAV9XYV8_9CRYT</name>
<dbReference type="AlphaFoldDB" id="A0AAV9XYV8"/>